<dbReference type="Proteomes" id="UP000236161">
    <property type="component" value="Unassembled WGS sequence"/>
</dbReference>
<dbReference type="EMBL" id="KZ451908">
    <property type="protein sequence ID" value="PKA63638.1"/>
    <property type="molecule type" value="Genomic_DNA"/>
</dbReference>
<dbReference type="OrthoDB" id="1906820at2759"/>
<dbReference type="GO" id="GO:0004523">
    <property type="term" value="F:RNA-DNA hybrid ribonuclease activity"/>
    <property type="evidence" value="ECO:0007669"/>
    <property type="project" value="InterPro"/>
</dbReference>
<protein>
    <recommendedName>
        <fullName evidence="1">RNase H type-1 domain-containing protein</fullName>
    </recommendedName>
</protein>
<feature type="domain" description="RNase H type-1" evidence="1">
    <location>
        <begin position="2"/>
        <end position="71"/>
    </location>
</feature>
<sequence length="99" mass="10894">MGARLVIGDHNGVALLASSKRIKSRFSPHLAVCIAIKEGINFSSHGFDNWVLEFDASNIVNVIYNRAPFAPEDPITETIQKGIAQVKKGSLPGFFFSYR</sequence>
<proteinExistence type="predicted"/>
<dbReference type="Pfam" id="PF13456">
    <property type="entry name" value="RVT_3"/>
    <property type="match status" value="1"/>
</dbReference>
<evidence type="ECO:0000313" key="2">
    <source>
        <dbReference type="EMBL" id="PKA63638.1"/>
    </source>
</evidence>
<gene>
    <name evidence="2" type="ORF">AXF42_Ash005533</name>
</gene>
<evidence type="ECO:0000313" key="3">
    <source>
        <dbReference type="Proteomes" id="UP000236161"/>
    </source>
</evidence>
<dbReference type="InterPro" id="IPR002156">
    <property type="entry name" value="RNaseH_domain"/>
</dbReference>
<name>A0A2I0B759_9ASPA</name>
<evidence type="ECO:0000259" key="1">
    <source>
        <dbReference type="Pfam" id="PF13456"/>
    </source>
</evidence>
<keyword evidence="3" id="KW-1185">Reference proteome</keyword>
<accession>A0A2I0B759</accession>
<dbReference type="AlphaFoldDB" id="A0A2I0B759"/>
<organism evidence="2 3">
    <name type="scientific">Apostasia shenzhenica</name>
    <dbReference type="NCBI Taxonomy" id="1088818"/>
    <lineage>
        <taxon>Eukaryota</taxon>
        <taxon>Viridiplantae</taxon>
        <taxon>Streptophyta</taxon>
        <taxon>Embryophyta</taxon>
        <taxon>Tracheophyta</taxon>
        <taxon>Spermatophyta</taxon>
        <taxon>Magnoliopsida</taxon>
        <taxon>Liliopsida</taxon>
        <taxon>Asparagales</taxon>
        <taxon>Orchidaceae</taxon>
        <taxon>Apostasioideae</taxon>
        <taxon>Apostasia</taxon>
    </lineage>
</organism>
<dbReference type="GO" id="GO:0003676">
    <property type="term" value="F:nucleic acid binding"/>
    <property type="evidence" value="ECO:0007669"/>
    <property type="project" value="InterPro"/>
</dbReference>
<reference evidence="2 3" key="1">
    <citation type="journal article" date="2017" name="Nature">
        <title>The Apostasia genome and the evolution of orchids.</title>
        <authorList>
            <person name="Zhang G.Q."/>
            <person name="Liu K.W."/>
            <person name="Li Z."/>
            <person name="Lohaus R."/>
            <person name="Hsiao Y.Y."/>
            <person name="Niu S.C."/>
            <person name="Wang J.Y."/>
            <person name="Lin Y.C."/>
            <person name="Xu Q."/>
            <person name="Chen L.J."/>
            <person name="Yoshida K."/>
            <person name="Fujiwara S."/>
            <person name="Wang Z.W."/>
            <person name="Zhang Y.Q."/>
            <person name="Mitsuda N."/>
            <person name="Wang M."/>
            <person name="Liu G.H."/>
            <person name="Pecoraro L."/>
            <person name="Huang H.X."/>
            <person name="Xiao X.J."/>
            <person name="Lin M."/>
            <person name="Wu X.Y."/>
            <person name="Wu W.L."/>
            <person name="Chen Y.Y."/>
            <person name="Chang S.B."/>
            <person name="Sakamoto S."/>
            <person name="Ohme-Takagi M."/>
            <person name="Yagi M."/>
            <person name="Zeng S.J."/>
            <person name="Shen C.Y."/>
            <person name="Yeh C.M."/>
            <person name="Luo Y.B."/>
            <person name="Tsai W.C."/>
            <person name="Van de Peer Y."/>
            <person name="Liu Z.J."/>
        </authorList>
    </citation>
    <scope>NUCLEOTIDE SEQUENCE [LARGE SCALE GENOMIC DNA]</scope>
    <source>
        <strain evidence="3">cv. Shenzhen</strain>
        <tissue evidence="2">Stem</tissue>
    </source>
</reference>